<keyword evidence="1" id="KW-0808">Transferase</keyword>
<evidence type="ECO:0000313" key="3">
    <source>
        <dbReference type="EMBL" id="VUC25638.1"/>
    </source>
</evidence>
<protein>
    <submittedName>
        <fullName evidence="3">Uncharacterized protein</fullName>
    </submittedName>
</protein>
<dbReference type="Gene3D" id="3.30.559.10">
    <property type="entry name" value="Chloramphenicol acetyltransferase-like domain"/>
    <property type="match status" value="2"/>
</dbReference>
<dbReference type="PANTHER" id="PTHR31642">
    <property type="entry name" value="TRICHOTHECENE 3-O-ACETYLTRANSFERASE"/>
    <property type="match status" value="1"/>
</dbReference>
<sequence length="494" mass="55549">MATQVHTVLSPIDHIPPRNYVKSIAYLLLKPGVSNKKVFEVLQEGLHRTFLQLPWLSGKVHWQSPDTLGWRPGQLEIRHTRPDVDGPLPHYQLKFNELDTDITFDELRESEFPLDSFNDDDLLWAEFLPDLENGAEVFVAQANFIKDACLLSTAVHHSATDGMGSAMIPRLWADNCKNLHNVDRVTAASAIPVPPKCYDRSLMRKILVNEGDDRSVEQIDSKTWQLLDMQPPVQGAESEVVEDDQKGGPRSKPTREMRSNIFYISPKDWDTLKKLSTDSGHEGQISGTDALYAFLWRAIIKARAAANPDDVTPGTESCLELAIDLRPDFSSTGDMPPMYLGNCILHNVISRPVSSLTASADQVALSDIAGEIRDTVARFTPQGIHDAYTLLEKAGDYRQCKLRFTRTEGHDMMISSWLMFPVDKVIFGDSVFQNGGRVESMRPMMSGFNRYFRMCFLLPKLASGGVEFVVSLYEDEMDKLMEDTEFGKYASFCS</sequence>
<comment type="caution">
    <text evidence="3">The sequence shown here is derived from an EMBL/GenBank/DDBJ whole genome shotgun (WGS) entry which is preliminary data.</text>
</comment>
<feature type="compositionally biased region" description="Basic and acidic residues" evidence="2">
    <location>
        <begin position="243"/>
        <end position="256"/>
    </location>
</feature>
<proteinExistence type="predicted"/>
<keyword evidence="4" id="KW-1185">Reference proteome</keyword>
<dbReference type="InterPro" id="IPR023213">
    <property type="entry name" value="CAT-like_dom_sf"/>
</dbReference>
<organism evidence="3 4">
    <name type="scientific">Bionectria ochroleuca</name>
    <name type="common">Gliocladium roseum</name>
    <dbReference type="NCBI Taxonomy" id="29856"/>
    <lineage>
        <taxon>Eukaryota</taxon>
        <taxon>Fungi</taxon>
        <taxon>Dikarya</taxon>
        <taxon>Ascomycota</taxon>
        <taxon>Pezizomycotina</taxon>
        <taxon>Sordariomycetes</taxon>
        <taxon>Hypocreomycetidae</taxon>
        <taxon>Hypocreales</taxon>
        <taxon>Bionectriaceae</taxon>
        <taxon>Clonostachys</taxon>
    </lineage>
</organism>
<dbReference type="Pfam" id="PF02458">
    <property type="entry name" value="Transferase"/>
    <property type="match status" value="1"/>
</dbReference>
<evidence type="ECO:0000256" key="1">
    <source>
        <dbReference type="ARBA" id="ARBA00022679"/>
    </source>
</evidence>
<evidence type="ECO:0000256" key="2">
    <source>
        <dbReference type="SAM" id="MobiDB-lite"/>
    </source>
</evidence>
<dbReference type="InterPro" id="IPR050317">
    <property type="entry name" value="Plant_Fungal_Acyltransferase"/>
</dbReference>
<gene>
    <name evidence="3" type="ORF">CLO192961_LOCUS172259</name>
</gene>
<dbReference type="PANTHER" id="PTHR31642:SF310">
    <property type="entry name" value="FATTY ALCOHOL:CAFFEOYL-COA ACYLTRANSFERASE"/>
    <property type="match status" value="1"/>
</dbReference>
<reference evidence="3 4" key="1">
    <citation type="submission" date="2019-06" db="EMBL/GenBank/DDBJ databases">
        <authorList>
            <person name="Broberg M."/>
        </authorList>
    </citation>
    <scope>NUCLEOTIDE SEQUENCE [LARGE SCALE GENOMIC DNA]</scope>
</reference>
<accession>A0ABY6U4G5</accession>
<evidence type="ECO:0000313" key="4">
    <source>
        <dbReference type="Proteomes" id="UP000766486"/>
    </source>
</evidence>
<name>A0ABY6U4G5_BIOOC</name>
<dbReference type="Proteomes" id="UP000766486">
    <property type="component" value="Unassembled WGS sequence"/>
</dbReference>
<feature type="region of interest" description="Disordered" evidence="2">
    <location>
        <begin position="233"/>
        <end position="256"/>
    </location>
</feature>
<dbReference type="EMBL" id="CABFNS010000737">
    <property type="protein sequence ID" value="VUC25638.1"/>
    <property type="molecule type" value="Genomic_DNA"/>
</dbReference>